<feature type="region of interest" description="Disordered" evidence="1">
    <location>
        <begin position="47"/>
        <end position="74"/>
    </location>
</feature>
<sequence>MSSPQPQPALLLLSKTSNSPTHPKRTLTKPRANSTLLLHTLEKLTSESAHSLPTASSKRKFLTSSSQIRNAEAHDPSIEQFRSIPTESGLLPCSPKFLIHLLDMANLRSSVSSATKQAHQCPETNIIYRKTTSKPQKSTKTSR</sequence>
<comment type="caution">
    <text evidence="2">The sequence shown here is derived from an EMBL/GenBank/DDBJ whole genome shotgun (WGS) entry which is preliminary data.</text>
</comment>
<dbReference type="AlphaFoldDB" id="A0A8T0H1P7"/>
<proteinExistence type="predicted"/>
<feature type="region of interest" description="Disordered" evidence="1">
    <location>
        <begin position="1"/>
        <end position="30"/>
    </location>
</feature>
<feature type="compositionally biased region" description="Polar residues" evidence="1">
    <location>
        <begin position="47"/>
        <end position="69"/>
    </location>
</feature>
<reference evidence="2" key="1">
    <citation type="submission" date="2020-06" db="EMBL/GenBank/DDBJ databases">
        <title>WGS assembly of Ceratodon purpureus strain R40.</title>
        <authorList>
            <person name="Carey S.B."/>
            <person name="Jenkins J."/>
            <person name="Shu S."/>
            <person name="Lovell J.T."/>
            <person name="Sreedasyam A."/>
            <person name="Maumus F."/>
            <person name="Tiley G.P."/>
            <person name="Fernandez-Pozo N."/>
            <person name="Barry K."/>
            <person name="Chen C."/>
            <person name="Wang M."/>
            <person name="Lipzen A."/>
            <person name="Daum C."/>
            <person name="Saski C.A."/>
            <person name="Payton A.C."/>
            <person name="Mcbreen J.C."/>
            <person name="Conrad R.E."/>
            <person name="Kollar L.M."/>
            <person name="Olsson S."/>
            <person name="Huttunen S."/>
            <person name="Landis J.B."/>
            <person name="Wickett N.J."/>
            <person name="Johnson M.G."/>
            <person name="Rensing S.A."/>
            <person name="Grimwood J."/>
            <person name="Schmutz J."/>
            <person name="Mcdaniel S.F."/>
        </authorList>
    </citation>
    <scope>NUCLEOTIDE SEQUENCE</scope>
    <source>
        <strain evidence="2">R40</strain>
    </source>
</reference>
<keyword evidence="3" id="KW-1185">Reference proteome</keyword>
<evidence type="ECO:0000256" key="1">
    <source>
        <dbReference type="SAM" id="MobiDB-lite"/>
    </source>
</evidence>
<feature type="compositionally biased region" description="Low complexity" evidence="1">
    <location>
        <begin position="133"/>
        <end position="143"/>
    </location>
</feature>
<name>A0A8T0H1P7_CERPU</name>
<protein>
    <submittedName>
        <fullName evidence="2">Uncharacterized protein</fullName>
    </submittedName>
</protein>
<dbReference type="EMBL" id="CM026429">
    <property type="protein sequence ID" value="KAG0565063.1"/>
    <property type="molecule type" value="Genomic_DNA"/>
</dbReference>
<accession>A0A8T0H1P7</accession>
<gene>
    <name evidence="2" type="ORF">KC19_8G160600</name>
</gene>
<feature type="region of interest" description="Disordered" evidence="1">
    <location>
        <begin position="116"/>
        <end position="143"/>
    </location>
</feature>
<dbReference type="Proteomes" id="UP000822688">
    <property type="component" value="Chromosome 8"/>
</dbReference>
<organism evidence="2 3">
    <name type="scientific">Ceratodon purpureus</name>
    <name type="common">Fire moss</name>
    <name type="synonym">Dicranum purpureum</name>
    <dbReference type="NCBI Taxonomy" id="3225"/>
    <lineage>
        <taxon>Eukaryota</taxon>
        <taxon>Viridiplantae</taxon>
        <taxon>Streptophyta</taxon>
        <taxon>Embryophyta</taxon>
        <taxon>Bryophyta</taxon>
        <taxon>Bryophytina</taxon>
        <taxon>Bryopsida</taxon>
        <taxon>Dicranidae</taxon>
        <taxon>Pseudoditrichales</taxon>
        <taxon>Ditrichaceae</taxon>
        <taxon>Ceratodon</taxon>
    </lineage>
</organism>
<feature type="compositionally biased region" description="Low complexity" evidence="1">
    <location>
        <begin position="1"/>
        <end position="14"/>
    </location>
</feature>
<evidence type="ECO:0000313" key="2">
    <source>
        <dbReference type="EMBL" id="KAG0565063.1"/>
    </source>
</evidence>
<evidence type="ECO:0000313" key="3">
    <source>
        <dbReference type="Proteomes" id="UP000822688"/>
    </source>
</evidence>